<evidence type="ECO:0000256" key="7">
    <source>
        <dbReference type="SAM" id="Coils"/>
    </source>
</evidence>
<dbReference type="CTD" id="90678"/>
<keyword evidence="1" id="KW-0433">Leucine-rich repeat</keyword>
<dbReference type="Pfam" id="PF00536">
    <property type="entry name" value="SAM_1"/>
    <property type="match status" value="1"/>
</dbReference>
<dbReference type="Gene3D" id="1.10.150.50">
    <property type="entry name" value="Transcription Factor, Ets-1"/>
    <property type="match status" value="1"/>
</dbReference>
<dbReference type="SMART" id="SM00364">
    <property type="entry name" value="LRR_BAC"/>
    <property type="match status" value="4"/>
</dbReference>
<dbReference type="InterPro" id="IPR001660">
    <property type="entry name" value="SAM"/>
</dbReference>
<dbReference type="InterPro" id="IPR032675">
    <property type="entry name" value="LRR_dom_sf"/>
</dbReference>
<evidence type="ECO:0000256" key="2">
    <source>
        <dbReference type="ARBA" id="ARBA00022723"/>
    </source>
</evidence>
<dbReference type="SUPFAM" id="SSF57850">
    <property type="entry name" value="RING/U-box"/>
    <property type="match status" value="1"/>
</dbReference>
<keyword evidence="10" id="KW-1185">Reference proteome</keyword>
<dbReference type="SUPFAM" id="SSF52058">
    <property type="entry name" value="L domain-like"/>
    <property type="match status" value="1"/>
</dbReference>
<proteinExistence type="predicted"/>
<dbReference type="InterPro" id="IPR013083">
    <property type="entry name" value="Znf_RING/FYVE/PHD"/>
</dbReference>
<dbReference type="InterPro" id="IPR001841">
    <property type="entry name" value="Znf_RING"/>
</dbReference>
<dbReference type="InterPro" id="IPR055414">
    <property type="entry name" value="LRR_R13L4/SHOC2-like"/>
</dbReference>
<keyword evidence="7" id="KW-0175">Coiled coil</keyword>
<dbReference type="PANTHER" id="PTHR48051">
    <property type="match status" value="1"/>
</dbReference>
<keyword evidence="2" id="KW-0479">Metal-binding</keyword>
<evidence type="ECO:0000256" key="8">
    <source>
        <dbReference type="SAM" id="MobiDB-lite"/>
    </source>
</evidence>
<accession>A0A6P9AUR0</accession>
<evidence type="ECO:0000256" key="4">
    <source>
        <dbReference type="ARBA" id="ARBA00022771"/>
    </source>
</evidence>
<feature type="coiled-coil region" evidence="7">
    <location>
        <begin position="362"/>
        <end position="389"/>
    </location>
</feature>
<dbReference type="RefSeq" id="XP_034260280.1">
    <property type="nucleotide sequence ID" value="XM_034404389.2"/>
</dbReference>
<dbReference type="CDD" id="cd16515">
    <property type="entry name" value="RING-HC_LRSAM1"/>
    <property type="match status" value="1"/>
</dbReference>
<dbReference type="SUPFAM" id="SSF47769">
    <property type="entry name" value="SAM/Pointed domain"/>
    <property type="match status" value="1"/>
</dbReference>
<sequence>METGGKMLLFFRKRKASSEARKRLEYQMCLAKEAGADDILDISKCELSELPYGAFATCRVLQKKVLIVHTNFLTSLVPKSCSLSNLVTVKVLDLHDNQLTSLPADIGQLTSLQVLNVEKNILKALPDSIGDLAQLQTLNLKGNKIKKLPSTLEGLRSLRTLDISENSVQELPQTLAHIRTLETLSLDATAMIYPPNEVCSAGTEAIQRFLCEKVGIEYNPPSQYLLPVLESDGGEISADGIRRTAGKYMEQEAEWQSRFLDYEKRKEQKMQEKLAFERGLDLEQREQIQLMHQSHVQKGEFLQSMKKEQMKLDEGLTRHQQRLGAERLKLLEQLKQMEQGVAGRIQKLLKDNQRQKQSSEILKSLENDRIRMEQLMAITQEETEQLRRKEVAAAMKQMLSETYKNKLLQGAYESRRQDLVNQTCSSLAKMDEKFQQILAWQQLDQNKAISQILQESEMQKAAFEALQVKRDLMHCQIRNQEAIGEQRQTLSQLLQQLLKEKKEREEELQAILKELEAKSETKQENYWLIQYQRLLNQKPLSLRLQEEGLERQLVKLLTDLSAEHYLPIFAHHRISLEMLSSMVPGDLAEIGIMESGLQHAIIQKAREIQAVAETIPELLKPAEKTGPTAPEFREESTNAEVPSAPTAEEHHCECVVCMELEARVVFLNCGHVCCCQTCSEALHTCPLCRQEIVQRIRLFHSG</sequence>
<feature type="coiled-coil region" evidence="7">
    <location>
        <begin position="483"/>
        <end position="525"/>
    </location>
</feature>
<dbReference type="Proteomes" id="UP001652622">
    <property type="component" value="Unplaced"/>
</dbReference>
<keyword evidence="3" id="KW-0677">Repeat</keyword>
<evidence type="ECO:0000313" key="11">
    <source>
        <dbReference type="RefSeq" id="XP_034260280.1"/>
    </source>
</evidence>
<evidence type="ECO:0000259" key="9">
    <source>
        <dbReference type="PROSITE" id="PS50089"/>
    </source>
</evidence>
<dbReference type="PANTHER" id="PTHR48051:SF47">
    <property type="entry name" value="LEUCINE RICH REPEAT AND STERILE ALPHA MOTIF CONTAINING 1"/>
    <property type="match status" value="1"/>
</dbReference>
<dbReference type="PROSITE" id="PS51450">
    <property type="entry name" value="LRR"/>
    <property type="match status" value="1"/>
</dbReference>
<organism evidence="10 11">
    <name type="scientific">Pantherophis guttatus</name>
    <name type="common">Corn snake</name>
    <name type="synonym">Elaphe guttata</name>
    <dbReference type="NCBI Taxonomy" id="94885"/>
    <lineage>
        <taxon>Eukaryota</taxon>
        <taxon>Metazoa</taxon>
        <taxon>Chordata</taxon>
        <taxon>Craniata</taxon>
        <taxon>Vertebrata</taxon>
        <taxon>Euteleostomi</taxon>
        <taxon>Lepidosauria</taxon>
        <taxon>Squamata</taxon>
        <taxon>Bifurcata</taxon>
        <taxon>Unidentata</taxon>
        <taxon>Episquamata</taxon>
        <taxon>Toxicofera</taxon>
        <taxon>Serpentes</taxon>
        <taxon>Colubroidea</taxon>
        <taxon>Colubridae</taxon>
        <taxon>Colubrinae</taxon>
        <taxon>Pantherophis</taxon>
    </lineage>
</organism>
<dbReference type="FunFam" id="3.80.10.10:FF:000174">
    <property type="entry name" value="E3 ubiquitin-protein ligase LRSAM1 isoform 1"/>
    <property type="match status" value="1"/>
</dbReference>
<protein>
    <submittedName>
        <fullName evidence="11">E3 ubiquitin-protein ligase LRSAM1 isoform X2</fullName>
    </submittedName>
</protein>
<evidence type="ECO:0000256" key="1">
    <source>
        <dbReference type="ARBA" id="ARBA00022614"/>
    </source>
</evidence>
<reference evidence="11" key="1">
    <citation type="submission" date="2025-08" db="UniProtKB">
        <authorList>
            <consortium name="RefSeq"/>
        </authorList>
    </citation>
    <scope>IDENTIFICATION</scope>
    <source>
        <tissue evidence="11">Blood</tissue>
    </source>
</reference>
<feature type="domain" description="RING-type" evidence="9">
    <location>
        <begin position="654"/>
        <end position="689"/>
    </location>
</feature>
<dbReference type="GeneID" id="117656262"/>
<dbReference type="GO" id="GO:0008270">
    <property type="term" value="F:zinc ion binding"/>
    <property type="evidence" value="ECO:0007669"/>
    <property type="project" value="UniProtKB-KW"/>
</dbReference>
<dbReference type="OrthoDB" id="1711136at2759"/>
<feature type="region of interest" description="Disordered" evidence="8">
    <location>
        <begin position="622"/>
        <end position="642"/>
    </location>
</feature>
<dbReference type="InterPro" id="IPR013761">
    <property type="entry name" value="SAM/pointed_sf"/>
</dbReference>
<dbReference type="Gene3D" id="3.80.10.10">
    <property type="entry name" value="Ribonuclease Inhibitor"/>
    <property type="match status" value="1"/>
</dbReference>
<dbReference type="Gene3D" id="3.30.40.10">
    <property type="entry name" value="Zinc/RING finger domain, C3HC4 (zinc finger)"/>
    <property type="match status" value="1"/>
</dbReference>
<evidence type="ECO:0000256" key="6">
    <source>
        <dbReference type="PROSITE-ProRule" id="PRU00175"/>
    </source>
</evidence>
<dbReference type="GO" id="GO:0005737">
    <property type="term" value="C:cytoplasm"/>
    <property type="evidence" value="ECO:0007669"/>
    <property type="project" value="TreeGrafter"/>
</dbReference>
<keyword evidence="4 6" id="KW-0863">Zinc-finger</keyword>
<dbReference type="SMART" id="SM00369">
    <property type="entry name" value="LRR_TYP"/>
    <property type="match status" value="3"/>
</dbReference>
<keyword evidence="5" id="KW-0862">Zinc</keyword>
<dbReference type="Pfam" id="PF13920">
    <property type="entry name" value="zf-C3HC4_3"/>
    <property type="match status" value="1"/>
</dbReference>
<dbReference type="InterPro" id="IPR050216">
    <property type="entry name" value="LRR_domain-containing"/>
</dbReference>
<dbReference type="InterPro" id="IPR003591">
    <property type="entry name" value="Leu-rich_rpt_typical-subtyp"/>
</dbReference>
<dbReference type="AlphaFoldDB" id="A0A6P9AUR0"/>
<dbReference type="PROSITE" id="PS50089">
    <property type="entry name" value="ZF_RING_2"/>
    <property type="match status" value="1"/>
</dbReference>
<evidence type="ECO:0000256" key="3">
    <source>
        <dbReference type="ARBA" id="ARBA00022737"/>
    </source>
</evidence>
<dbReference type="Pfam" id="PF23598">
    <property type="entry name" value="LRR_14"/>
    <property type="match status" value="1"/>
</dbReference>
<evidence type="ECO:0000313" key="10">
    <source>
        <dbReference type="Proteomes" id="UP001652622"/>
    </source>
</evidence>
<dbReference type="InterPro" id="IPR001611">
    <property type="entry name" value="Leu-rich_rpt"/>
</dbReference>
<gene>
    <name evidence="11" type="primary">LRSAM1</name>
</gene>
<name>A0A6P9AUR0_PANGU</name>
<evidence type="ECO:0000256" key="5">
    <source>
        <dbReference type="ARBA" id="ARBA00022833"/>
    </source>
</evidence>